<dbReference type="PIRSF" id="PIRSF000350">
    <property type="entry name" value="Mercury_reductase_MerA"/>
    <property type="match status" value="1"/>
</dbReference>
<dbReference type="STRING" id="338963.Pcar_1486"/>
<dbReference type="PANTHER" id="PTHR43014:SF4">
    <property type="entry name" value="PYRIDINE NUCLEOTIDE-DISULFIDE OXIDOREDUCTASE RCLA-RELATED"/>
    <property type="match status" value="1"/>
</dbReference>
<dbReference type="InterPro" id="IPR001100">
    <property type="entry name" value="Pyr_nuc-diS_OxRdtase"/>
</dbReference>
<dbReference type="eggNOG" id="COG1249">
    <property type="taxonomic scope" value="Bacteria"/>
</dbReference>
<evidence type="ECO:0000256" key="2">
    <source>
        <dbReference type="ARBA" id="ARBA00022630"/>
    </source>
</evidence>
<comment type="similarity">
    <text evidence="1">Belongs to the class-I pyridine nucleotide-disulfide oxidoreductase family.</text>
</comment>
<gene>
    <name evidence="9" type="primary">lpdA-2</name>
    <name evidence="9" type="ordered locus">Pcar_1486</name>
</gene>
<dbReference type="RefSeq" id="WP_011341215.1">
    <property type="nucleotide sequence ID" value="NC_007498.2"/>
</dbReference>
<proteinExistence type="inferred from homology"/>
<dbReference type="EMBL" id="CP000142">
    <property type="protein sequence ID" value="ABA88732.1"/>
    <property type="molecule type" value="Genomic_DNA"/>
</dbReference>
<protein>
    <submittedName>
        <fullName evidence="9">Dihydrolipoamide dehydrogenase, putative</fullName>
    </submittedName>
</protein>
<accession>Q3A4H5</accession>
<dbReference type="Pfam" id="PF02852">
    <property type="entry name" value="Pyr_redox_dim"/>
    <property type="match status" value="1"/>
</dbReference>
<dbReference type="InterPro" id="IPR016156">
    <property type="entry name" value="FAD/NAD-linked_Rdtase_dimer_sf"/>
</dbReference>
<feature type="binding site" evidence="5">
    <location>
        <position position="261"/>
    </location>
    <ligand>
        <name>NAD(+)</name>
        <dbReference type="ChEBI" id="CHEBI:57540"/>
    </ligand>
</feature>
<feature type="active site" description="Proton acceptor" evidence="4">
    <location>
        <position position="434"/>
    </location>
</feature>
<reference evidence="10" key="1">
    <citation type="submission" date="2005-10" db="EMBL/GenBank/DDBJ databases">
        <title>Complete sequence of Pelobacter carbinolicus DSM 2380.</title>
        <authorList>
            <person name="Copeland A."/>
            <person name="Lucas S."/>
            <person name="Lapidus A."/>
            <person name="Barry K."/>
            <person name="Detter J.C."/>
            <person name="Glavina T."/>
            <person name="Hammon N."/>
            <person name="Israni S."/>
            <person name="Pitluck S."/>
            <person name="Chertkov O."/>
            <person name="Schmutz J."/>
            <person name="Larimer F."/>
            <person name="Land M."/>
            <person name="Kyrpides N."/>
            <person name="Ivanova N."/>
            <person name="Richardson P."/>
        </authorList>
    </citation>
    <scope>NUCLEOTIDE SEQUENCE [LARGE SCALE GENOMIC DNA]</scope>
    <source>
        <strain evidence="10">DSM 2380 / NBRC 103641 / GraBd1</strain>
    </source>
</reference>
<keyword evidence="10" id="KW-1185">Reference proteome</keyword>
<evidence type="ECO:0000256" key="6">
    <source>
        <dbReference type="PIRSR" id="PIRSR000350-4"/>
    </source>
</evidence>
<dbReference type="PRINTS" id="PR00411">
    <property type="entry name" value="PNDRDTASEI"/>
</dbReference>
<evidence type="ECO:0000313" key="9">
    <source>
        <dbReference type="EMBL" id="ABA88732.1"/>
    </source>
</evidence>
<feature type="domain" description="Pyridine nucleotide-disulphide oxidoreductase dimerisation" evidence="7">
    <location>
        <begin position="341"/>
        <end position="444"/>
    </location>
</feature>
<name>Q3A4H5_SYNC1</name>
<feature type="disulfide bond" description="Redox-active" evidence="6">
    <location>
        <begin position="42"/>
        <end position="47"/>
    </location>
</feature>
<feature type="binding site" evidence="5">
    <location>
        <begin position="177"/>
        <end position="184"/>
    </location>
    <ligand>
        <name>NAD(+)</name>
        <dbReference type="ChEBI" id="CHEBI:57540"/>
    </ligand>
</feature>
<organism evidence="9 10">
    <name type="scientific">Syntrophotalea carbinolica (strain DSM 2380 / NBRC 103641 / GraBd1)</name>
    <name type="common">Pelobacter carbinolicus</name>
    <dbReference type="NCBI Taxonomy" id="338963"/>
    <lineage>
        <taxon>Bacteria</taxon>
        <taxon>Pseudomonadati</taxon>
        <taxon>Thermodesulfobacteriota</taxon>
        <taxon>Desulfuromonadia</taxon>
        <taxon>Desulfuromonadales</taxon>
        <taxon>Syntrophotaleaceae</taxon>
        <taxon>Syntrophotalea</taxon>
    </lineage>
</organism>
<evidence type="ECO:0000256" key="4">
    <source>
        <dbReference type="PIRSR" id="PIRSR000350-2"/>
    </source>
</evidence>
<keyword evidence="3 5" id="KW-0274">FAD</keyword>
<dbReference type="Pfam" id="PF07992">
    <property type="entry name" value="Pyr_redox_2"/>
    <property type="match status" value="1"/>
</dbReference>
<evidence type="ECO:0000313" key="10">
    <source>
        <dbReference type="Proteomes" id="UP000002534"/>
    </source>
</evidence>
<dbReference type="AlphaFoldDB" id="Q3A4H5"/>
<evidence type="ECO:0000256" key="3">
    <source>
        <dbReference type="ARBA" id="ARBA00022827"/>
    </source>
</evidence>
<dbReference type="PANTHER" id="PTHR43014">
    <property type="entry name" value="MERCURIC REDUCTASE"/>
    <property type="match status" value="1"/>
</dbReference>
<feature type="binding site" evidence="5">
    <location>
        <position position="51"/>
    </location>
    <ligand>
        <name>FAD</name>
        <dbReference type="ChEBI" id="CHEBI:57692"/>
    </ligand>
</feature>
<dbReference type="InterPro" id="IPR004099">
    <property type="entry name" value="Pyr_nucl-diS_OxRdtase_dimer"/>
</dbReference>
<feature type="domain" description="FAD/NAD(P)-binding" evidence="8">
    <location>
        <begin position="6"/>
        <end position="318"/>
    </location>
</feature>
<dbReference type="PRINTS" id="PR00368">
    <property type="entry name" value="FADPNR"/>
</dbReference>
<dbReference type="Proteomes" id="UP000002534">
    <property type="component" value="Chromosome"/>
</dbReference>
<dbReference type="HOGENOM" id="CLU_016755_0_3_7"/>
<evidence type="ECO:0000256" key="1">
    <source>
        <dbReference type="ARBA" id="ARBA00007532"/>
    </source>
</evidence>
<feature type="binding site" evidence="5">
    <location>
        <begin position="140"/>
        <end position="142"/>
    </location>
    <ligand>
        <name>FAD</name>
        <dbReference type="ChEBI" id="CHEBI:57692"/>
    </ligand>
</feature>
<dbReference type="GO" id="GO:0003955">
    <property type="term" value="F:NAD(P)H dehydrogenase (quinone) activity"/>
    <property type="evidence" value="ECO:0007669"/>
    <property type="project" value="TreeGrafter"/>
</dbReference>
<keyword evidence="5" id="KW-0520">NAD</keyword>
<dbReference type="SUPFAM" id="SSF51905">
    <property type="entry name" value="FAD/NAD(P)-binding domain"/>
    <property type="match status" value="1"/>
</dbReference>
<dbReference type="NCBIfam" id="NF004939">
    <property type="entry name" value="PRK06292.1-1"/>
    <property type="match status" value="1"/>
</dbReference>
<evidence type="ECO:0000259" key="7">
    <source>
        <dbReference type="Pfam" id="PF02852"/>
    </source>
</evidence>
<dbReference type="InterPro" id="IPR023753">
    <property type="entry name" value="FAD/NAD-binding_dom"/>
</dbReference>
<dbReference type="Gene3D" id="3.30.390.30">
    <property type="match status" value="1"/>
</dbReference>
<sequence>MNKKVDVIVIGAGSAGLAAVRQIEKTTDNYLLIDQGPLGTTCARVGCMPSKAFIKVARDFHGATRLAQAGLTGTAPADCDIPAVLEHVRRLRNRFASGMVEVTRKLAGDRLIKGAARLLGPNRVLVNDEEITCSSIILATGSRPTIPEAWRGFSDRILTADTFFEQQDLPRRIAVVGLGIIGLELGQALARLGIEVTGFGRNPHICGIRDPEINRVALETLGRQFPLHVGDEAEMTPAGKTLRIRNGFHEVEVDAVIAALGVTPNMDNLGLENLGVPLDARGLPPYHPYTTQIGDLPVYVAGDANGCLPILHEAQDEGFIAGRNATGTQIQKYRRRAGLKIVFTDPQVAAVGQTLNKLEDADIIVARADFSEQSRAIAEGRNAGLMHLYVNKADARILGGEMIVPDAEHLAQLLALAIHREMTVHDMLTMPFYHPTVEEGLRTALRDAARQLHHMHSKEELTLCESCPELPLC</sequence>
<dbReference type="GO" id="GO:0050660">
    <property type="term" value="F:flavin adenine dinucleotide binding"/>
    <property type="evidence" value="ECO:0007669"/>
    <property type="project" value="TreeGrafter"/>
</dbReference>
<reference evidence="9 10" key="2">
    <citation type="journal article" date="2012" name="BMC Genomics">
        <title>The genome of Pelobacter carbinolicus reveals surprising metabolic capabilities and physiological features.</title>
        <authorList>
            <person name="Aklujkar M."/>
            <person name="Haveman S.A."/>
            <person name="Didonato R.Jr."/>
            <person name="Chertkov O."/>
            <person name="Han C.S."/>
            <person name="Land M.L."/>
            <person name="Brown P."/>
            <person name="Lovley D.R."/>
        </authorList>
    </citation>
    <scope>NUCLEOTIDE SEQUENCE [LARGE SCALE GENOMIC DNA]</scope>
    <source>
        <strain evidence="10">DSM 2380 / NBRC 103641 / GraBd1</strain>
    </source>
</reference>
<dbReference type="SUPFAM" id="SSF55424">
    <property type="entry name" value="FAD/NAD-linked reductases, dimerisation (C-terminal) domain"/>
    <property type="match status" value="1"/>
</dbReference>
<dbReference type="OrthoDB" id="9786429at2"/>
<evidence type="ECO:0000259" key="8">
    <source>
        <dbReference type="Pfam" id="PF07992"/>
    </source>
</evidence>
<keyword evidence="2" id="KW-0285">Flavoprotein</keyword>
<dbReference type="Gene3D" id="3.50.50.60">
    <property type="entry name" value="FAD/NAD(P)-binding domain"/>
    <property type="match status" value="2"/>
</dbReference>
<dbReference type="InterPro" id="IPR036188">
    <property type="entry name" value="FAD/NAD-bd_sf"/>
</dbReference>
<evidence type="ECO:0000256" key="5">
    <source>
        <dbReference type="PIRSR" id="PIRSR000350-3"/>
    </source>
</evidence>
<keyword evidence="5" id="KW-0547">Nucleotide-binding</keyword>
<dbReference type="KEGG" id="pca:Pcar_1486"/>
<comment type="cofactor">
    <cofactor evidence="5">
        <name>FAD</name>
        <dbReference type="ChEBI" id="CHEBI:57692"/>
    </cofactor>
    <text evidence="5">Binds 1 FAD per subunit.</text>
</comment>
<feature type="binding site" evidence="5">
    <location>
        <position position="303"/>
    </location>
    <ligand>
        <name>FAD</name>
        <dbReference type="ChEBI" id="CHEBI:57692"/>
    </ligand>
</feature>